<keyword evidence="5" id="KW-1185">Reference proteome</keyword>
<evidence type="ECO:0000256" key="3">
    <source>
        <dbReference type="HAMAP-Rule" id="MF_00187"/>
    </source>
</evidence>
<dbReference type="Gene3D" id="3.10.20.10">
    <property type="match status" value="1"/>
</dbReference>
<dbReference type="GO" id="GO:0097163">
    <property type="term" value="F:sulfur carrier activity"/>
    <property type="evidence" value="ECO:0007669"/>
    <property type="project" value="UniProtKB-UniRule"/>
</dbReference>
<evidence type="ECO:0000313" key="4">
    <source>
        <dbReference type="EMBL" id="MBB5286159.1"/>
    </source>
</evidence>
<accession>A0A840U2T6</accession>
<evidence type="ECO:0000313" key="5">
    <source>
        <dbReference type="Proteomes" id="UP000557307"/>
    </source>
</evidence>
<dbReference type="RefSeq" id="WP_184176996.1">
    <property type="nucleotide sequence ID" value="NZ_JACHGF010000008.1"/>
</dbReference>
<dbReference type="AlphaFoldDB" id="A0A840U2T6"/>
<evidence type="ECO:0000256" key="1">
    <source>
        <dbReference type="ARBA" id="ARBA00022490"/>
    </source>
</evidence>
<dbReference type="SUPFAM" id="SSF53927">
    <property type="entry name" value="Cytidine deaminase-like"/>
    <property type="match status" value="1"/>
</dbReference>
<dbReference type="InterPro" id="IPR003786">
    <property type="entry name" value="FdhD"/>
</dbReference>
<dbReference type="Proteomes" id="UP000557307">
    <property type="component" value="Unassembled WGS sequence"/>
</dbReference>
<comment type="caution">
    <text evidence="4">The sequence shown here is derived from an EMBL/GenBank/DDBJ whole genome shotgun (WGS) entry which is preliminary data.</text>
</comment>
<reference evidence="4 5" key="1">
    <citation type="submission" date="2020-08" db="EMBL/GenBank/DDBJ databases">
        <title>Genomic Encyclopedia of Type Strains, Phase IV (KMG-IV): sequencing the most valuable type-strain genomes for metagenomic binning, comparative biology and taxonomic classification.</title>
        <authorList>
            <person name="Goeker M."/>
        </authorList>
    </citation>
    <scope>NUCLEOTIDE SEQUENCE [LARGE SCALE GENOMIC DNA]</scope>
    <source>
        <strain evidence="4 5">DSM 105074</strain>
    </source>
</reference>
<name>A0A840U2T6_9BACT</name>
<dbReference type="HAMAP" id="MF_00187">
    <property type="entry name" value="FdhD"/>
    <property type="match status" value="1"/>
</dbReference>
<gene>
    <name evidence="3" type="primary">fdhD</name>
    <name evidence="4" type="ORF">HNQ92_004319</name>
</gene>
<dbReference type="Gene3D" id="3.40.140.10">
    <property type="entry name" value="Cytidine Deaminase, domain 2"/>
    <property type="match status" value="1"/>
</dbReference>
<comment type="subcellular location">
    <subcellularLocation>
        <location evidence="3">Cytoplasm</location>
    </subcellularLocation>
</comment>
<dbReference type="Pfam" id="PF02634">
    <property type="entry name" value="FdhD-NarQ"/>
    <property type="match status" value="1"/>
</dbReference>
<dbReference type="GO" id="GO:0016783">
    <property type="term" value="F:sulfurtransferase activity"/>
    <property type="evidence" value="ECO:0007669"/>
    <property type="project" value="InterPro"/>
</dbReference>
<evidence type="ECO:0000256" key="2">
    <source>
        <dbReference type="ARBA" id="ARBA00023150"/>
    </source>
</evidence>
<dbReference type="EMBL" id="JACHGF010000008">
    <property type="protein sequence ID" value="MBB5286159.1"/>
    <property type="molecule type" value="Genomic_DNA"/>
</dbReference>
<organism evidence="4 5">
    <name type="scientific">Rhabdobacter roseus</name>
    <dbReference type="NCBI Taxonomy" id="1655419"/>
    <lineage>
        <taxon>Bacteria</taxon>
        <taxon>Pseudomonadati</taxon>
        <taxon>Bacteroidota</taxon>
        <taxon>Cytophagia</taxon>
        <taxon>Cytophagales</taxon>
        <taxon>Cytophagaceae</taxon>
        <taxon>Rhabdobacter</taxon>
    </lineage>
</organism>
<protein>
    <recommendedName>
        <fullName evidence="3">Sulfur carrier protein FdhD</fullName>
    </recommendedName>
</protein>
<comment type="caution">
    <text evidence="3">Lacks conserved residue(s) required for the propagation of feature annotation.</text>
</comment>
<dbReference type="GO" id="GO:0005737">
    <property type="term" value="C:cytoplasm"/>
    <property type="evidence" value="ECO:0007669"/>
    <property type="project" value="UniProtKB-SubCell"/>
</dbReference>
<sequence>MAIQTHPSTITKFRAGEALVLTDTLAVEEPLGIALLHGPARQRKNLSVTMRTPGQDEELALGFLFTEGIIRRYDEVQELRHDDHHQLTVILREDVSLDLPTLERNFYTSSSCGICSKASVDAVRTLSTFSLPADAPSTWTVTPDWLHQLPERLRQQQALFAQTGGIHAGALFEPGGSLLLLREDVGRHNALDKLVGNALQAGQLPLQNQVLLLSGRASFELIQKAAMAGIRFVAAVGAPSSLAVELAQEMDLTLVGFLREDQFNVYHGLERIQPALTT</sequence>
<proteinExistence type="inferred from homology"/>
<dbReference type="PIRSF" id="PIRSF015626">
    <property type="entry name" value="FdhD"/>
    <property type="match status" value="1"/>
</dbReference>
<dbReference type="InterPro" id="IPR016193">
    <property type="entry name" value="Cytidine_deaminase-like"/>
</dbReference>
<comment type="function">
    <text evidence="3">Required for formate dehydrogenase (FDH) activity. Acts as a sulfur carrier protein that transfers sulfur from IscS to the molybdenum cofactor prior to its insertion into FDH.</text>
</comment>
<keyword evidence="2 3" id="KW-0501">Molybdenum cofactor biosynthesis</keyword>
<dbReference type="NCBIfam" id="NF001943">
    <property type="entry name" value="PRK00724.1-2"/>
    <property type="match status" value="1"/>
</dbReference>
<dbReference type="PANTHER" id="PTHR30592">
    <property type="entry name" value="FORMATE DEHYDROGENASE"/>
    <property type="match status" value="1"/>
</dbReference>
<dbReference type="PANTHER" id="PTHR30592:SF1">
    <property type="entry name" value="SULFUR CARRIER PROTEIN FDHD"/>
    <property type="match status" value="1"/>
</dbReference>
<dbReference type="NCBIfam" id="TIGR00129">
    <property type="entry name" value="fdhD_narQ"/>
    <property type="match status" value="1"/>
</dbReference>
<keyword evidence="1 3" id="KW-0963">Cytoplasm</keyword>
<feature type="active site" description="Cysteine persulfide intermediate" evidence="3">
    <location>
        <position position="112"/>
    </location>
</feature>
<comment type="similarity">
    <text evidence="3">Belongs to the FdhD family.</text>
</comment>
<dbReference type="GO" id="GO:0006777">
    <property type="term" value="P:Mo-molybdopterin cofactor biosynthetic process"/>
    <property type="evidence" value="ECO:0007669"/>
    <property type="project" value="UniProtKB-UniRule"/>
</dbReference>